<feature type="domain" description="SHSP" evidence="3">
    <location>
        <begin position="20"/>
        <end position="123"/>
    </location>
</feature>
<proteinExistence type="inferred from homology"/>
<comment type="similarity">
    <text evidence="1 2">Belongs to the small heat shock protein (HSP20) family.</text>
</comment>
<dbReference type="PANTHER" id="PTHR11527">
    <property type="entry name" value="HEAT-SHOCK PROTEIN 20 FAMILY MEMBER"/>
    <property type="match status" value="1"/>
</dbReference>
<name>A0A7J9SPF8_9EURY</name>
<dbReference type="CDD" id="cd06464">
    <property type="entry name" value="ACD_sHsps-like"/>
    <property type="match status" value="1"/>
</dbReference>
<evidence type="ECO:0000313" key="5">
    <source>
        <dbReference type="Proteomes" id="UP000546257"/>
    </source>
</evidence>
<evidence type="ECO:0000256" key="1">
    <source>
        <dbReference type="PROSITE-ProRule" id="PRU00285"/>
    </source>
</evidence>
<dbReference type="AlphaFoldDB" id="A0A7J9SPF8"/>
<dbReference type="Proteomes" id="UP000546257">
    <property type="component" value="Unassembled WGS sequence"/>
</dbReference>
<gene>
    <name evidence="4" type="ORF">H5V44_13640</name>
</gene>
<dbReference type="SUPFAM" id="SSF49764">
    <property type="entry name" value="HSP20-like chaperones"/>
    <property type="match status" value="1"/>
</dbReference>
<dbReference type="RefSeq" id="WP_185193690.1">
    <property type="nucleotide sequence ID" value="NZ_JACKXD010000005.1"/>
</dbReference>
<organism evidence="4 5">
    <name type="scientific">Halobellus ruber</name>
    <dbReference type="NCBI Taxonomy" id="2761102"/>
    <lineage>
        <taxon>Archaea</taxon>
        <taxon>Methanobacteriati</taxon>
        <taxon>Methanobacteriota</taxon>
        <taxon>Stenosarchaea group</taxon>
        <taxon>Halobacteria</taxon>
        <taxon>Halobacteriales</taxon>
        <taxon>Haloferacaceae</taxon>
        <taxon>Halobellus</taxon>
    </lineage>
</organism>
<reference evidence="4 5" key="1">
    <citation type="submission" date="2020-08" db="EMBL/GenBank/DDBJ databases">
        <authorList>
            <person name="Seo M.-J."/>
        </authorList>
    </citation>
    <scope>NUCLEOTIDE SEQUENCE [LARGE SCALE GENOMIC DNA]</scope>
    <source>
        <strain evidence="4 5">MBLA0160</strain>
    </source>
</reference>
<dbReference type="InterPro" id="IPR031107">
    <property type="entry name" value="Small_HSP"/>
</dbReference>
<evidence type="ECO:0000259" key="3">
    <source>
        <dbReference type="PROSITE" id="PS01031"/>
    </source>
</evidence>
<dbReference type="InterPro" id="IPR002068">
    <property type="entry name" value="A-crystallin/Hsp20_dom"/>
</dbReference>
<comment type="caution">
    <text evidence="4">The sequence shown here is derived from an EMBL/GenBank/DDBJ whole genome shotgun (WGS) entry which is preliminary data.</text>
</comment>
<dbReference type="EMBL" id="JACKXD010000005">
    <property type="protein sequence ID" value="MBB6647311.1"/>
    <property type="molecule type" value="Genomic_DNA"/>
</dbReference>
<dbReference type="PROSITE" id="PS01031">
    <property type="entry name" value="SHSP"/>
    <property type="match status" value="1"/>
</dbReference>
<dbReference type="Pfam" id="PF00011">
    <property type="entry name" value="HSP20"/>
    <property type="match status" value="1"/>
</dbReference>
<evidence type="ECO:0000256" key="2">
    <source>
        <dbReference type="RuleBase" id="RU003616"/>
    </source>
</evidence>
<dbReference type="InterPro" id="IPR008978">
    <property type="entry name" value="HSP20-like_chaperone"/>
</dbReference>
<protein>
    <submittedName>
        <fullName evidence="4">Hsp20/alpha crystallin family protein</fullName>
    </submittedName>
</protein>
<sequence>MALPTDPASSWMQGLGFPSRIFDDAGTDYELYEEDDEFVLTVELPGFDREEIDLAWDNGVLNIAAEHADEERGRKRTYHRRFRFPKDVDEAEISASYTNGILEVTLPVETEAAAHGTAIPIEG</sequence>
<keyword evidence="5" id="KW-1185">Reference proteome</keyword>
<evidence type="ECO:0000313" key="4">
    <source>
        <dbReference type="EMBL" id="MBB6647311.1"/>
    </source>
</evidence>
<dbReference type="Gene3D" id="2.60.40.790">
    <property type="match status" value="1"/>
</dbReference>
<accession>A0A7J9SPF8</accession>